<name>A0ABR9B9G9_9RHOO</name>
<reference evidence="3" key="1">
    <citation type="submission" date="2023-07" db="EMBL/GenBank/DDBJ databases">
        <title>Thauera sp. CAU 1555 isolated from sand of Yaerae Beach.</title>
        <authorList>
            <person name="Kim W."/>
        </authorList>
    </citation>
    <scope>NUCLEOTIDE SEQUENCE [LARGE SCALE GENOMIC DNA]</scope>
    <source>
        <strain evidence="3">CAU 1555</strain>
    </source>
</reference>
<accession>A0ABR9B9G9</accession>
<evidence type="ECO:0000313" key="3">
    <source>
        <dbReference type="Proteomes" id="UP000603602"/>
    </source>
</evidence>
<proteinExistence type="predicted"/>
<keyword evidence="1" id="KW-0732">Signal</keyword>
<gene>
    <name evidence="2" type="ORF">IFO67_08935</name>
</gene>
<dbReference type="EMBL" id="JACYTO010000001">
    <property type="protein sequence ID" value="MBD8503005.1"/>
    <property type="molecule type" value="Genomic_DNA"/>
</dbReference>
<feature type="chain" id="PRO_5046895412" description="Secreted protein" evidence="1">
    <location>
        <begin position="27"/>
        <end position="72"/>
    </location>
</feature>
<protein>
    <recommendedName>
        <fullName evidence="4">Secreted protein</fullName>
    </recommendedName>
</protein>
<dbReference type="Proteomes" id="UP000603602">
    <property type="component" value="Unassembled WGS sequence"/>
</dbReference>
<keyword evidence="3" id="KW-1185">Reference proteome</keyword>
<organism evidence="2 3">
    <name type="scientific">Thauera sedimentorum</name>
    <dbReference type="NCBI Taxonomy" id="2767595"/>
    <lineage>
        <taxon>Bacteria</taxon>
        <taxon>Pseudomonadati</taxon>
        <taxon>Pseudomonadota</taxon>
        <taxon>Betaproteobacteria</taxon>
        <taxon>Rhodocyclales</taxon>
        <taxon>Zoogloeaceae</taxon>
        <taxon>Thauera</taxon>
    </lineage>
</organism>
<sequence>MFSVRFPSASRLLLLGALLLSLGAAAAPAPWYLWRSKVDGALYCAQVSPGPGWERVRGPFRDLRCEWPLKGR</sequence>
<evidence type="ECO:0000313" key="2">
    <source>
        <dbReference type="EMBL" id="MBD8503005.1"/>
    </source>
</evidence>
<comment type="caution">
    <text evidence="2">The sequence shown here is derived from an EMBL/GenBank/DDBJ whole genome shotgun (WGS) entry which is preliminary data.</text>
</comment>
<evidence type="ECO:0000256" key="1">
    <source>
        <dbReference type="SAM" id="SignalP"/>
    </source>
</evidence>
<evidence type="ECO:0008006" key="4">
    <source>
        <dbReference type="Google" id="ProtNLM"/>
    </source>
</evidence>
<feature type="signal peptide" evidence="1">
    <location>
        <begin position="1"/>
        <end position="26"/>
    </location>
</feature>